<dbReference type="EMBL" id="JAQQDW010000025">
    <property type="protein sequence ID" value="MFM0104683.1"/>
    <property type="molecule type" value="Genomic_DNA"/>
</dbReference>
<evidence type="ECO:0000313" key="2">
    <source>
        <dbReference type="Proteomes" id="UP001629235"/>
    </source>
</evidence>
<reference evidence="1 2" key="1">
    <citation type="journal article" date="2024" name="Chem. Sci.">
        <title>Discovery of megapolipeptins by genome mining of a Burkholderiales bacteria collection.</title>
        <authorList>
            <person name="Paulo B.S."/>
            <person name="Recchia M.J.J."/>
            <person name="Lee S."/>
            <person name="Fergusson C.H."/>
            <person name="Romanowski S.B."/>
            <person name="Hernandez A."/>
            <person name="Krull N."/>
            <person name="Liu D.Y."/>
            <person name="Cavanagh H."/>
            <person name="Bos A."/>
            <person name="Gray C.A."/>
            <person name="Murphy B.T."/>
            <person name="Linington R.G."/>
            <person name="Eustaquio A.S."/>
        </authorList>
    </citation>
    <scope>NUCLEOTIDE SEQUENCE [LARGE SCALE GENOMIC DNA]</scope>
    <source>
        <strain evidence="1 2">RL18-126-BIB-B</strain>
    </source>
</reference>
<keyword evidence="2" id="KW-1185">Reference proteome</keyword>
<gene>
    <name evidence="1" type="ORF">PQR01_14665</name>
</gene>
<sequence>MRPLLEPADSNTARRISPRLTTKSRIDLTIDATGITADLRDLAHLNTEPDEIFKTSVMSRAQDSSRRLQIQSQRAIRRASVYPMPGPFLNPVALSNIETYPMTCGRSGQAWHHACSLRSSSGTLVTMQPSMKSAQSQHVCLQPAGTQVRTAQ</sequence>
<proteinExistence type="predicted"/>
<organism evidence="1 2">
    <name type="scientific">Paraburkholderia rhynchosiae</name>
    <dbReference type="NCBI Taxonomy" id="487049"/>
    <lineage>
        <taxon>Bacteria</taxon>
        <taxon>Pseudomonadati</taxon>
        <taxon>Pseudomonadota</taxon>
        <taxon>Betaproteobacteria</taxon>
        <taxon>Burkholderiales</taxon>
        <taxon>Burkholderiaceae</taxon>
        <taxon>Paraburkholderia</taxon>
    </lineage>
</organism>
<protein>
    <submittedName>
        <fullName evidence="1">Uncharacterized protein</fullName>
    </submittedName>
</protein>
<evidence type="ECO:0000313" key="1">
    <source>
        <dbReference type="EMBL" id="MFM0104683.1"/>
    </source>
</evidence>
<dbReference type="Proteomes" id="UP001629235">
    <property type="component" value="Unassembled WGS sequence"/>
</dbReference>
<accession>A0ACC7NDC4</accession>
<name>A0ACC7NDC4_9BURK</name>
<comment type="caution">
    <text evidence="1">The sequence shown here is derived from an EMBL/GenBank/DDBJ whole genome shotgun (WGS) entry which is preliminary data.</text>
</comment>